<dbReference type="OrthoDB" id="2107076at2"/>
<accession>A0A162TLX2</accession>
<gene>
    <name evidence="2" type="ORF">CLMAG_26250</name>
</gene>
<dbReference type="EMBL" id="LWAE01000002">
    <property type="protein sequence ID" value="KZL92811.1"/>
    <property type="molecule type" value="Genomic_DNA"/>
</dbReference>
<name>A0A162TLX2_9CLOT</name>
<evidence type="ECO:0000313" key="3">
    <source>
        <dbReference type="Proteomes" id="UP000076603"/>
    </source>
</evidence>
<dbReference type="STRING" id="1121326.CLMAG_26250"/>
<proteinExistence type="predicted"/>
<dbReference type="PATRIC" id="fig|1121326.3.peg.2633"/>
<evidence type="ECO:0000313" key="2">
    <source>
        <dbReference type="EMBL" id="KZL92811.1"/>
    </source>
</evidence>
<feature type="region of interest" description="Disordered" evidence="1">
    <location>
        <begin position="59"/>
        <end position="81"/>
    </location>
</feature>
<dbReference type="Proteomes" id="UP000076603">
    <property type="component" value="Unassembled WGS sequence"/>
</dbReference>
<dbReference type="AlphaFoldDB" id="A0A162TLX2"/>
<dbReference type="RefSeq" id="WP_066622548.1">
    <property type="nucleotide sequence ID" value="NZ_FQXL01000025.1"/>
</dbReference>
<organism evidence="2 3">
    <name type="scientific">Clostridium magnum DSM 2767</name>
    <dbReference type="NCBI Taxonomy" id="1121326"/>
    <lineage>
        <taxon>Bacteria</taxon>
        <taxon>Bacillati</taxon>
        <taxon>Bacillota</taxon>
        <taxon>Clostridia</taxon>
        <taxon>Eubacteriales</taxon>
        <taxon>Clostridiaceae</taxon>
        <taxon>Clostridium</taxon>
    </lineage>
</organism>
<keyword evidence="3" id="KW-1185">Reference proteome</keyword>
<comment type="caution">
    <text evidence="2">The sequence shown here is derived from an EMBL/GenBank/DDBJ whole genome shotgun (WGS) entry which is preliminary data.</text>
</comment>
<reference evidence="2 3" key="1">
    <citation type="submission" date="2016-04" db="EMBL/GenBank/DDBJ databases">
        <title>Genome sequence of Clostridium magnum DSM 2767.</title>
        <authorList>
            <person name="Poehlein A."/>
            <person name="Uhlig R."/>
            <person name="Fischer R."/>
            <person name="Bahl H."/>
            <person name="Daniel R."/>
        </authorList>
    </citation>
    <scope>NUCLEOTIDE SEQUENCE [LARGE SCALE GENOMIC DNA]</scope>
    <source>
        <strain evidence="2 3">DSM 2767</strain>
    </source>
</reference>
<sequence>MFFVVCGVVIFGFISNARKGNHSSNNCINDIQVKEEMERQQHQQFVDWSMEKSRKSVTPFESGGYDMHNGNSFNDPHNGGF</sequence>
<protein>
    <submittedName>
        <fullName evidence="2">Uncharacterized protein</fullName>
    </submittedName>
</protein>
<evidence type="ECO:0000256" key="1">
    <source>
        <dbReference type="SAM" id="MobiDB-lite"/>
    </source>
</evidence>